<name>A0ABV9JJ26_9GAMM</name>
<feature type="chain" id="PRO_5047500352" description="MSHA biogenesis protein MshK" evidence="1">
    <location>
        <begin position="21"/>
        <end position="107"/>
    </location>
</feature>
<comment type="caution">
    <text evidence="2">The sequence shown here is derived from an EMBL/GenBank/DDBJ whole genome shotgun (WGS) entry which is preliminary data.</text>
</comment>
<proteinExistence type="predicted"/>
<feature type="signal peptide" evidence="1">
    <location>
        <begin position="1"/>
        <end position="20"/>
    </location>
</feature>
<dbReference type="RefSeq" id="WP_377330704.1">
    <property type="nucleotide sequence ID" value="NZ_JBHSGB010000001.1"/>
</dbReference>
<evidence type="ECO:0008006" key="4">
    <source>
        <dbReference type="Google" id="ProtNLM"/>
    </source>
</evidence>
<evidence type="ECO:0000313" key="3">
    <source>
        <dbReference type="Proteomes" id="UP001595962"/>
    </source>
</evidence>
<protein>
    <recommendedName>
        <fullName evidence="4">MSHA biogenesis protein MshK</fullName>
    </recommendedName>
</protein>
<evidence type="ECO:0000313" key="2">
    <source>
        <dbReference type="EMBL" id="MFC4653419.1"/>
    </source>
</evidence>
<sequence length="107" mass="11589">MKVILSFSLLCCSGAALALADPTEPELLLTTVTATAEKTEPVVSELKLNLIRTVKGKPIALINGQTVRQGDAVADWTVLAIEPQRVVLRQGSEQKILQLFKTMKSND</sequence>
<evidence type="ECO:0000256" key="1">
    <source>
        <dbReference type="SAM" id="SignalP"/>
    </source>
</evidence>
<gene>
    <name evidence="2" type="ORF">ACFO3I_00130</name>
</gene>
<dbReference type="EMBL" id="JBHSGB010000001">
    <property type="protein sequence ID" value="MFC4653419.1"/>
    <property type="molecule type" value="Genomic_DNA"/>
</dbReference>
<keyword evidence="1" id="KW-0732">Signal</keyword>
<dbReference type="Proteomes" id="UP001595962">
    <property type="component" value="Unassembled WGS sequence"/>
</dbReference>
<organism evidence="2 3">
    <name type="scientific">Rheinheimera marina</name>
    <dbReference type="NCBI Taxonomy" id="1774958"/>
    <lineage>
        <taxon>Bacteria</taxon>
        <taxon>Pseudomonadati</taxon>
        <taxon>Pseudomonadota</taxon>
        <taxon>Gammaproteobacteria</taxon>
        <taxon>Chromatiales</taxon>
        <taxon>Chromatiaceae</taxon>
        <taxon>Rheinheimera</taxon>
    </lineage>
</organism>
<accession>A0ABV9JJ26</accession>
<reference evidence="3" key="1">
    <citation type="journal article" date="2019" name="Int. J. Syst. Evol. Microbiol.">
        <title>The Global Catalogue of Microorganisms (GCM) 10K type strain sequencing project: providing services to taxonomists for standard genome sequencing and annotation.</title>
        <authorList>
            <consortium name="The Broad Institute Genomics Platform"/>
            <consortium name="The Broad Institute Genome Sequencing Center for Infectious Disease"/>
            <person name="Wu L."/>
            <person name="Ma J."/>
        </authorList>
    </citation>
    <scope>NUCLEOTIDE SEQUENCE [LARGE SCALE GENOMIC DNA]</scope>
    <source>
        <strain evidence="3">DT28</strain>
    </source>
</reference>
<keyword evidence="3" id="KW-1185">Reference proteome</keyword>